<organism evidence="8 9">
    <name type="scientific">Actinocorallia aurantiaca</name>
    <dbReference type="NCBI Taxonomy" id="46204"/>
    <lineage>
        <taxon>Bacteria</taxon>
        <taxon>Bacillati</taxon>
        <taxon>Actinomycetota</taxon>
        <taxon>Actinomycetes</taxon>
        <taxon>Streptosporangiales</taxon>
        <taxon>Thermomonosporaceae</taxon>
        <taxon>Actinocorallia</taxon>
    </lineage>
</organism>
<comment type="subcellular location">
    <subcellularLocation>
        <location evidence="1">Cell envelope</location>
    </subcellularLocation>
</comment>
<evidence type="ECO:0000256" key="1">
    <source>
        <dbReference type="ARBA" id="ARBA00004196"/>
    </source>
</evidence>
<evidence type="ECO:0000256" key="4">
    <source>
        <dbReference type="ARBA" id="ARBA00023008"/>
    </source>
</evidence>
<keyword evidence="5" id="KW-1133">Transmembrane helix</keyword>
<dbReference type="InterPro" id="IPR032694">
    <property type="entry name" value="CopC/D"/>
</dbReference>
<dbReference type="PANTHER" id="PTHR34820">
    <property type="entry name" value="INNER MEMBRANE PROTEIN YEBZ"/>
    <property type="match status" value="1"/>
</dbReference>
<dbReference type="RefSeq" id="WP_344449232.1">
    <property type="nucleotide sequence ID" value="NZ_BAAATZ010000005.1"/>
</dbReference>
<dbReference type="InterPro" id="IPR007348">
    <property type="entry name" value="CopC_dom"/>
</dbReference>
<dbReference type="EMBL" id="BAAATZ010000005">
    <property type="protein sequence ID" value="GAA2721718.1"/>
    <property type="molecule type" value="Genomic_DNA"/>
</dbReference>
<feature type="chain" id="PRO_5045196274" evidence="6">
    <location>
        <begin position="34"/>
        <end position="185"/>
    </location>
</feature>
<dbReference type="Pfam" id="PF04234">
    <property type="entry name" value="CopC"/>
    <property type="match status" value="1"/>
</dbReference>
<keyword evidence="4" id="KW-0186">Copper</keyword>
<keyword evidence="5" id="KW-0472">Membrane</keyword>
<dbReference type="SUPFAM" id="SSF81296">
    <property type="entry name" value="E set domains"/>
    <property type="match status" value="1"/>
</dbReference>
<accession>A0ABP6GHV3</accession>
<sequence>MPARRIASLTAPAALLAVLPLLLLFFSAAPASAHTSLTGSTPADGAEVAAPSQVTLTFNEALRSARVVVRPEKSEVEVQKGSARLDGEKVVQKIKGTLPAGKYSIGYRVISADGHPVTGVLSFTVTGAALAEDGPVPAETGIAAPTDSDDAAAESEGGTTRWLMVGAGLAAGVGIGLLFAMRRRR</sequence>
<reference evidence="9" key="1">
    <citation type="journal article" date="2019" name="Int. J. Syst. Evol. Microbiol.">
        <title>The Global Catalogue of Microorganisms (GCM) 10K type strain sequencing project: providing services to taxonomists for standard genome sequencing and annotation.</title>
        <authorList>
            <consortium name="The Broad Institute Genomics Platform"/>
            <consortium name="The Broad Institute Genome Sequencing Center for Infectious Disease"/>
            <person name="Wu L."/>
            <person name="Ma J."/>
        </authorList>
    </citation>
    <scope>NUCLEOTIDE SEQUENCE [LARGE SCALE GENOMIC DNA]</scope>
    <source>
        <strain evidence="9">JCM 8201</strain>
    </source>
</reference>
<dbReference type="Gene3D" id="2.60.40.1220">
    <property type="match status" value="1"/>
</dbReference>
<evidence type="ECO:0000313" key="8">
    <source>
        <dbReference type="EMBL" id="GAA2721718.1"/>
    </source>
</evidence>
<proteinExistence type="predicted"/>
<evidence type="ECO:0000256" key="5">
    <source>
        <dbReference type="SAM" id="Phobius"/>
    </source>
</evidence>
<feature type="domain" description="CopC" evidence="7">
    <location>
        <begin position="34"/>
        <end position="125"/>
    </location>
</feature>
<dbReference type="PANTHER" id="PTHR34820:SF4">
    <property type="entry name" value="INNER MEMBRANE PROTEIN YEBZ"/>
    <property type="match status" value="1"/>
</dbReference>
<name>A0ABP6GHV3_9ACTN</name>
<dbReference type="InterPro" id="IPR014756">
    <property type="entry name" value="Ig_E-set"/>
</dbReference>
<keyword evidence="2" id="KW-0479">Metal-binding</keyword>
<dbReference type="InterPro" id="IPR014755">
    <property type="entry name" value="Cu-Rt/internalin_Ig-like"/>
</dbReference>
<keyword evidence="3 6" id="KW-0732">Signal</keyword>
<evidence type="ECO:0000256" key="3">
    <source>
        <dbReference type="ARBA" id="ARBA00022729"/>
    </source>
</evidence>
<evidence type="ECO:0000256" key="2">
    <source>
        <dbReference type="ARBA" id="ARBA00022723"/>
    </source>
</evidence>
<evidence type="ECO:0000313" key="9">
    <source>
        <dbReference type="Proteomes" id="UP001501842"/>
    </source>
</evidence>
<gene>
    <name evidence="8" type="ORF">GCM10010439_12590</name>
</gene>
<evidence type="ECO:0000256" key="6">
    <source>
        <dbReference type="SAM" id="SignalP"/>
    </source>
</evidence>
<feature type="signal peptide" evidence="6">
    <location>
        <begin position="1"/>
        <end position="33"/>
    </location>
</feature>
<protein>
    <submittedName>
        <fullName evidence="8">Copper resistance protein CopC</fullName>
    </submittedName>
</protein>
<evidence type="ECO:0000259" key="7">
    <source>
        <dbReference type="Pfam" id="PF04234"/>
    </source>
</evidence>
<keyword evidence="9" id="KW-1185">Reference proteome</keyword>
<feature type="transmembrane region" description="Helical" evidence="5">
    <location>
        <begin position="162"/>
        <end position="181"/>
    </location>
</feature>
<comment type="caution">
    <text evidence="8">The sequence shown here is derived from an EMBL/GenBank/DDBJ whole genome shotgun (WGS) entry which is preliminary data.</text>
</comment>
<keyword evidence="5" id="KW-0812">Transmembrane</keyword>
<dbReference type="Proteomes" id="UP001501842">
    <property type="component" value="Unassembled WGS sequence"/>
</dbReference>